<sequence length="102" mass="11937">MNIFHKSRKIQKNADGLSTWSLANTPENSAWEPQDENHIEGICVTDIGKEFFNQVKERYMMDNSCNIVCQISMKHLKDPSLSSKPDELWKKEYDEGRLYLLK</sequence>
<gene>
    <name evidence="1" type="ORF">O181_115327</name>
</gene>
<organism evidence="1 2">
    <name type="scientific">Austropuccinia psidii MF-1</name>
    <dbReference type="NCBI Taxonomy" id="1389203"/>
    <lineage>
        <taxon>Eukaryota</taxon>
        <taxon>Fungi</taxon>
        <taxon>Dikarya</taxon>
        <taxon>Basidiomycota</taxon>
        <taxon>Pucciniomycotina</taxon>
        <taxon>Pucciniomycetes</taxon>
        <taxon>Pucciniales</taxon>
        <taxon>Sphaerophragmiaceae</taxon>
        <taxon>Austropuccinia</taxon>
    </lineage>
</organism>
<keyword evidence="2" id="KW-1185">Reference proteome</keyword>
<proteinExistence type="predicted"/>
<reference evidence="1" key="1">
    <citation type="submission" date="2021-03" db="EMBL/GenBank/DDBJ databases">
        <title>Draft genome sequence of rust myrtle Austropuccinia psidii MF-1, a brazilian biotype.</title>
        <authorList>
            <person name="Quecine M.C."/>
            <person name="Pachon D.M.R."/>
            <person name="Bonatelli M.L."/>
            <person name="Correr F.H."/>
            <person name="Franceschini L.M."/>
            <person name="Leite T.F."/>
            <person name="Margarido G.R.A."/>
            <person name="Almeida C.A."/>
            <person name="Ferrarezi J.A."/>
            <person name="Labate C.A."/>
        </authorList>
    </citation>
    <scope>NUCLEOTIDE SEQUENCE</scope>
    <source>
        <strain evidence="1">MF-1</strain>
    </source>
</reference>
<protein>
    <submittedName>
        <fullName evidence="1">Uncharacterized protein</fullName>
    </submittedName>
</protein>
<dbReference type="Proteomes" id="UP000765509">
    <property type="component" value="Unassembled WGS sequence"/>
</dbReference>
<name>A0A9Q3K9B5_9BASI</name>
<dbReference type="EMBL" id="AVOT02096623">
    <property type="protein sequence ID" value="MBW0575612.1"/>
    <property type="molecule type" value="Genomic_DNA"/>
</dbReference>
<comment type="caution">
    <text evidence="1">The sequence shown here is derived from an EMBL/GenBank/DDBJ whole genome shotgun (WGS) entry which is preliminary data.</text>
</comment>
<evidence type="ECO:0000313" key="1">
    <source>
        <dbReference type="EMBL" id="MBW0575612.1"/>
    </source>
</evidence>
<accession>A0A9Q3K9B5</accession>
<evidence type="ECO:0000313" key="2">
    <source>
        <dbReference type="Proteomes" id="UP000765509"/>
    </source>
</evidence>
<dbReference type="AlphaFoldDB" id="A0A9Q3K9B5"/>